<dbReference type="AlphaFoldDB" id="A0A9R0IP86"/>
<evidence type="ECO:0000313" key="9">
    <source>
        <dbReference type="Proteomes" id="UP000813463"/>
    </source>
</evidence>
<keyword evidence="2" id="KW-0677">Repeat</keyword>
<name>A0A9R0IP86_SPIOL</name>
<dbReference type="GeneID" id="110792544"/>
<comment type="subcellular location">
    <subcellularLocation>
        <location evidence="1">Nucleus</location>
    </subcellularLocation>
</comment>
<protein>
    <submittedName>
        <fullName evidence="10">Transcription factor MYB86</fullName>
    </submittedName>
</protein>
<evidence type="ECO:0000256" key="3">
    <source>
        <dbReference type="ARBA" id="ARBA00023015"/>
    </source>
</evidence>
<dbReference type="Gene3D" id="1.10.10.60">
    <property type="entry name" value="Homeodomain-like"/>
    <property type="match status" value="2"/>
</dbReference>
<dbReference type="FunFam" id="1.10.10.60:FF:000158">
    <property type="entry name" value="MYB transcription factor"/>
    <property type="match status" value="1"/>
</dbReference>
<dbReference type="SMART" id="SM00717">
    <property type="entry name" value="SANT"/>
    <property type="match status" value="2"/>
</dbReference>
<dbReference type="InterPro" id="IPR009057">
    <property type="entry name" value="Homeodomain-like_sf"/>
</dbReference>
<dbReference type="InterPro" id="IPR017930">
    <property type="entry name" value="Myb_dom"/>
</dbReference>
<evidence type="ECO:0000313" key="10">
    <source>
        <dbReference type="RefSeq" id="XP_021853056.1"/>
    </source>
</evidence>
<organism evidence="9 10">
    <name type="scientific">Spinacia oleracea</name>
    <name type="common">Spinach</name>
    <dbReference type="NCBI Taxonomy" id="3562"/>
    <lineage>
        <taxon>Eukaryota</taxon>
        <taxon>Viridiplantae</taxon>
        <taxon>Streptophyta</taxon>
        <taxon>Embryophyta</taxon>
        <taxon>Tracheophyta</taxon>
        <taxon>Spermatophyta</taxon>
        <taxon>Magnoliopsida</taxon>
        <taxon>eudicotyledons</taxon>
        <taxon>Gunneridae</taxon>
        <taxon>Pentapetalae</taxon>
        <taxon>Caryophyllales</taxon>
        <taxon>Chenopodiaceae</taxon>
        <taxon>Chenopodioideae</taxon>
        <taxon>Anserineae</taxon>
        <taxon>Spinacia</taxon>
    </lineage>
</organism>
<feature type="domain" description="Myb-like" evidence="7">
    <location>
        <begin position="9"/>
        <end position="61"/>
    </location>
</feature>
<reference evidence="9" key="1">
    <citation type="journal article" date="2021" name="Nat. Commun.">
        <title>Genomic analyses provide insights into spinach domestication and the genetic basis of agronomic traits.</title>
        <authorList>
            <person name="Cai X."/>
            <person name="Sun X."/>
            <person name="Xu C."/>
            <person name="Sun H."/>
            <person name="Wang X."/>
            <person name="Ge C."/>
            <person name="Zhang Z."/>
            <person name="Wang Q."/>
            <person name="Fei Z."/>
            <person name="Jiao C."/>
            <person name="Wang Q."/>
        </authorList>
    </citation>
    <scope>NUCLEOTIDE SEQUENCE [LARGE SCALE GENOMIC DNA]</scope>
    <source>
        <strain evidence="9">cv. Varoflay</strain>
    </source>
</reference>
<dbReference type="PROSITE" id="PS51294">
    <property type="entry name" value="HTH_MYB"/>
    <property type="match status" value="2"/>
</dbReference>
<dbReference type="OrthoDB" id="2143914at2759"/>
<dbReference type="KEGG" id="soe:110792544"/>
<dbReference type="PANTHER" id="PTHR47997">
    <property type="entry name" value="MYB DOMAIN PROTEIN 55"/>
    <property type="match status" value="1"/>
</dbReference>
<dbReference type="PANTHER" id="PTHR47997:SF34">
    <property type="entry name" value="TRANSCRIPTION FACTOR MYB86-LIKE"/>
    <property type="match status" value="1"/>
</dbReference>
<feature type="domain" description="Myb-like" evidence="7">
    <location>
        <begin position="62"/>
        <end position="112"/>
    </location>
</feature>
<proteinExistence type="predicted"/>
<reference evidence="10" key="2">
    <citation type="submission" date="2025-08" db="UniProtKB">
        <authorList>
            <consortium name="RefSeq"/>
        </authorList>
    </citation>
    <scope>IDENTIFICATION</scope>
    <source>
        <tissue evidence="10">Leaf</tissue>
    </source>
</reference>
<dbReference type="GO" id="GO:0000976">
    <property type="term" value="F:transcription cis-regulatory region binding"/>
    <property type="evidence" value="ECO:0000318"/>
    <property type="project" value="GO_Central"/>
</dbReference>
<evidence type="ECO:0000256" key="2">
    <source>
        <dbReference type="ARBA" id="ARBA00022737"/>
    </source>
</evidence>
<accession>A0A9R0IP86</accession>
<dbReference type="InterPro" id="IPR051953">
    <property type="entry name" value="Plant_SW-associated_TFs"/>
</dbReference>
<dbReference type="RefSeq" id="XP_021853056.1">
    <property type="nucleotide sequence ID" value="XM_021997364.2"/>
</dbReference>
<gene>
    <name evidence="10" type="primary">LOC110792544</name>
</gene>
<dbReference type="FunFam" id="1.10.10.60:FF:000394">
    <property type="entry name" value="MYB transcription factor"/>
    <property type="match status" value="1"/>
</dbReference>
<feature type="domain" description="HTH myb-type" evidence="8">
    <location>
        <begin position="9"/>
        <end position="61"/>
    </location>
</feature>
<dbReference type="Pfam" id="PF00249">
    <property type="entry name" value="Myb_DNA-binding"/>
    <property type="match status" value="2"/>
</dbReference>
<sequence>MVRHSCCTKPKLKKGLWSPEEDEKLFNHITRFGVGCWSSVPKLAGLQRCGKSCRLRWINYLRPDLKRGVFSKEEEDLIVSLHQILGNRWAQIASQLPGRTDNEIKNFWNSCLKKKLMKQGINPQTHEPLLTKLQPNNNINIICNNGFKTAAETQNVLRAVKMEQPPFPLSNTAELTTNTSSFSSSLSSHQFSLIQPVFTGLSSSQSYLSLLKPMMESSQSQLQSQQYFLQQSCFTDNNFESQNLGSDSVIFSEGKECSSSSSNNTSNNNMMVNSNNNNGRFSWESCSTDHHQQQNKFDQSEIFQFPVNFGGMIKMEADQTSPWEEDQDLVTAAAGNLDYFLQHIS</sequence>
<keyword evidence="9" id="KW-1185">Reference proteome</keyword>
<keyword evidence="4" id="KW-0238">DNA-binding</keyword>
<evidence type="ECO:0000259" key="8">
    <source>
        <dbReference type="PROSITE" id="PS51294"/>
    </source>
</evidence>
<dbReference type="SMR" id="A0A9R0IP86"/>
<dbReference type="PROSITE" id="PS50090">
    <property type="entry name" value="MYB_LIKE"/>
    <property type="match status" value="2"/>
</dbReference>
<keyword evidence="5" id="KW-0804">Transcription</keyword>
<evidence type="ECO:0000256" key="1">
    <source>
        <dbReference type="ARBA" id="ARBA00004123"/>
    </source>
</evidence>
<dbReference type="InterPro" id="IPR001005">
    <property type="entry name" value="SANT/Myb"/>
</dbReference>
<dbReference type="SUPFAM" id="SSF46689">
    <property type="entry name" value="Homeodomain-like"/>
    <property type="match status" value="1"/>
</dbReference>
<evidence type="ECO:0000259" key="7">
    <source>
        <dbReference type="PROSITE" id="PS50090"/>
    </source>
</evidence>
<dbReference type="GO" id="GO:0005634">
    <property type="term" value="C:nucleus"/>
    <property type="evidence" value="ECO:0000318"/>
    <property type="project" value="GO_Central"/>
</dbReference>
<dbReference type="CDD" id="cd00167">
    <property type="entry name" value="SANT"/>
    <property type="match status" value="2"/>
</dbReference>
<keyword evidence="3" id="KW-0805">Transcription regulation</keyword>
<evidence type="ECO:0000256" key="4">
    <source>
        <dbReference type="ARBA" id="ARBA00023125"/>
    </source>
</evidence>
<evidence type="ECO:0000256" key="6">
    <source>
        <dbReference type="ARBA" id="ARBA00023242"/>
    </source>
</evidence>
<feature type="domain" description="HTH myb-type" evidence="8">
    <location>
        <begin position="62"/>
        <end position="116"/>
    </location>
</feature>
<keyword evidence="6" id="KW-0539">Nucleus</keyword>
<evidence type="ECO:0000256" key="5">
    <source>
        <dbReference type="ARBA" id="ARBA00023163"/>
    </source>
</evidence>
<dbReference type="Proteomes" id="UP000813463">
    <property type="component" value="Chromosome 5"/>
</dbReference>
<dbReference type="GO" id="GO:0006355">
    <property type="term" value="P:regulation of DNA-templated transcription"/>
    <property type="evidence" value="ECO:0000318"/>
    <property type="project" value="GO_Central"/>
</dbReference>